<protein>
    <submittedName>
        <fullName evidence="2">PXN_1 protein</fullName>
    </submittedName>
</protein>
<feature type="compositionally biased region" description="Low complexity" evidence="1">
    <location>
        <begin position="109"/>
        <end position="126"/>
    </location>
</feature>
<accession>A0A0C9REP1</accession>
<dbReference type="EMBL" id="GBYB01005456">
    <property type="protein sequence ID" value="JAG75223.1"/>
    <property type="molecule type" value="Transcribed_RNA"/>
</dbReference>
<proteinExistence type="predicted"/>
<name>A0A0C9REP1_9HYME</name>
<evidence type="ECO:0000313" key="2">
    <source>
        <dbReference type="EMBL" id="JAG75223.1"/>
    </source>
</evidence>
<sequence length="142" mass="15397">MIILFSFLPNLQSVPTISCDVKKCGTLSTFPVFDTKSKYSCSAMATYQNREVIEENLTTGPSQPSGKMPSLNNNLSELDTLLHDLSNARYNSQFQERDARSAIGGHSGGTSSPMMRSSSSLSTSRPTVDSLLEELNTAVPNV</sequence>
<gene>
    <name evidence="2" type="primary">PXN_1</name>
    <name evidence="2" type="ORF">g.44654</name>
</gene>
<feature type="region of interest" description="Disordered" evidence="1">
    <location>
        <begin position="93"/>
        <end position="129"/>
    </location>
</feature>
<evidence type="ECO:0000256" key="1">
    <source>
        <dbReference type="SAM" id="MobiDB-lite"/>
    </source>
</evidence>
<organism evidence="2">
    <name type="scientific">Fopius arisanus</name>
    <dbReference type="NCBI Taxonomy" id="64838"/>
    <lineage>
        <taxon>Eukaryota</taxon>
        <taxon>Metazoa</taxon>
        <taxon>Ecdysozoa</taxon>
        <taxon>Arthropoda</taxon>
        <taxon>Hexapoda</taxon>
        <taxon>Insecta</taxon>
        <taxon>Pterygota</taxon>
        <taxon>Neoptera</taxon>
        <taxon>Endopterygota</taxon>
        <taxon>Hymenoptera</taxon>
        <taxon>Apocrita</taxon>
        <taxon>Ichneumonoidea</taxon>
        <taxon>Braconidae</taxon>
        <taxon>Opiinae</taxon>
        <taxon>Fopius</taxon>
    </lineage>
</organism>
<reference evidence="2" key="1">
    <citation type="submission" date="2015-01" db="EMBL/GenBank/DDBJ databases">
        <title>Transcriptome Assembly of Fopius arisanus.</title>
        <authorList>
            <person name="Geib S."/>
        </authorList>
    </citation>
    <scope>NUCLEOTIDE SEQUENCE</scope>
</reference>
<dbReference type="AlphaFoldDB" id="A0A0C9REP1"/>